<evidence type="ECO:0000313" key="1">
    <source>
        <dbReference type="EMBL" id="KHE92584.1"/>
    </source>
</evidence>
<comment type="caution">
    <text evidence="1">The sequence shown here is derived from an EMBL/GenBank/DDBJ whole genome shotgun (WGS) entry which is preliminary data.</text>
</comment>
<reference evidence="1 2" key="1">
    <citation type="submission" date="2014-10" db="EMBL/GenBank/DDBJ databases">
        <title>Draft genome of anammox bacterium scalindua brodae, obtained using differential coverage binning of sequence data from two enrichment reactors.</title>
        <authorList>
            <person name="Speth D.R."/>
            <person name="Russ L."/>
            <person name="Kartal B."/>
            <person name="Op den Camp H.J."/>
            <person name="Dutilh B.E."/>
            <person name="Jetten M.S."/>
        </authorList>
    </citation>
    <scope>NUCLEOTIDE SEQUENCE [LARGE SCALE GENOMIC DNA]</scope>
    <source>
        <strain evidence="1">RU1</strain>
    </source>
</reference>
<name>A0A0B0EJ25_9BACT</name>
<dbReference type="Proteomes" id="UP000030652">
    <property type="component" value="Unassembled WGS sequence"/>
</dbReference>
<protein>
    <submittedName>
        <fullName evidence="1">Uncharacterized protein</fullName>
    </submittedName>
</protein>
<accession>A0A0B0EJ25</accession>
<organism evidence="1 2">
    <name type="scientific">Candidatus Scalindua brodae</name>
    <dbReference type="NCBI Taxonomy" id="237368"/>
    <lineage>
        <taxon>Bacteria</taxon>
        <taxon>Pseudomonadati</taxon>
        <taxon>Planctomycetota</taxon>
        <taxon>Candidatus Brocadiia</taxon>
        <taxon>Candidatus Brocadiales</taxon>
        <taxon>Candidatus Scalinduaceae</taxon>
        <taxon>Candidatus Scalindua</taxon>
    </lineage>
</organism>
<dbReference type="EMBL" id="JRYO01000118">
    <property type="protein sequence ID" value="KHE92584.1"/>
    <property type="molecule type" value="Genomic_DNA"/>
</dbReference>
<evidence type="ECO:0000313" key="2">
    <source>
        <dbReference type="Proteomes" id="UP000030652"/>
    </source>
</evidence>
<gene>
    <name evidence="1" type="ORF">SCABRO_01675</name>
</gene>
<sequence length="40" mass="4563">MKWGPESHIPVEYPVCVSVPSNIILRLSRLHIFGKHDYSG</sequence>
<dbReference type="AlphaFoldDB" id="A0A0B0EJ25"/>
<proteinExistence type="predicted"/>